<feature type="compositionally biased region" description="Polar residues" evidence="8">
    <location>
        <begin position="209"/>
        <end position="226"/>
    </location>
</feature>
<evidence type="ECO:0000256" key="8">
    <source>
        <dbReference type="SAM" id="MobiDB-lite"/>
    </source>
</evidence>
<feature type="compositionally biased region" description="Polar residues" evidence="8">
    <location>
        <begin position="350"/>
        <end position="359"/>
    </location>
</feature>
<feature type="region of interest" description="Disordered" evidence="8">
    <location>
        <begin position="1055"/>
        <end position="1193"/>
    </location>
</feature>
<evidence type="ECO:0000256" key="7">
    <source>
        <dbReference type="PROSITE-ProRule" id="PRU00134"/>
    </source>
</evidence>
<evidence type="ECO:0000256" key="6">
    <source>
        <dbReference type="ARBA" id="ARBA00022833"/>
    </source>
</evidence>
<feature type="compositionally biased region" description="Low complexity" evidence="8">
    <location>
        <begin position="183"/>
        <end position="194"/>
    </location>
</feature>
<dbReference type="GO" id="GO:1990304">
    <property type="term" value="C:MUB1-RAD6-UBR2 ubiquitin ligase complex"/>
    <property type="evidence" value="ECO:0007669"/>
    <property type="project" value="TreeGrafter"/>
</dbReference>
<feature type="compositionally biased region" description="Polar residues" evidence="8">
    <location>
        <begin position="530"/>
        <end position="557"/>
    </location>
</feature>
<dbReference type="InterPro" id="IPR002893">
    <property type="entry name" value="Znf_MYND"/>
</dbReference>
<feature type="compositionally biased region" description="Low complexity" evidence="8">
    <location>
        <begin position="1110"/>
        <end position="1125"/>
    </location>
</feature>
<evidence type="ECO:0000259" key="9">
    <source>
        <dbReference type="PROSITE" id="PS50865"/>
    </source>
</evidence>
<feature type="region of interest" description="Disordered" evidence="8">
    <location>
        <begin position="249"/>
        <end position="374"/>
    </location>
</feature>
<dbReference type="GO" id="GO:0008270">
    <property type="term" value="F:zinc ion binding"/>
    <property type="evidence" value="ECO:0007669"/>
    <property type="project" value="UniProtKB-KW"/>
</dbReference>
<dbReference type="Gene3D" id="6.10.140.2220">
    <property type="match status" value="1"/>
</dbReference>
<feature type="domain" description="MYND-type" evidence="9">
    <location>
        <begin position="907"/>
        <end position="949"/>
    </location>
</feature>
<organism evidence="10">
    <name type="scientific">Phaffia rhodozyma</name>
    <name type="common">Yeast</name>
    <name type="synonym">Xanthophyllomyces dendrorhous</name>
    <dbReference type="NCBI Taxonomy" id="264483"/>
    <lineage>
        <taxon>Eukaryota</taxon>
        <taxon>Fungi</taxon>
        <taxon>Dikarya</taxon>
        <taxon>Basidiomycota</taxon>
        <taxon>Agaricomycotina</taxon>
        <taxon>Tremellomycetes</taxon>
        <taxon>Cystofilobasidiales</taxon>
        <taxon>Mrakiaceae</taxon>
        <taxon>Phaffia</taxon>
    </lineage>
</organism>
<evidence type="ECO:0000313" key="10">
    <source>
        <dbReference type="EMBL" id="CDZ96538.1"/>
    </source>
</evidence>
<dbReference type="GO" id="GO:0006511">
    <property type="term" value="P:ubiquitin-dependent protein catabolic process"/>
    <property type="evidence" value="ECO:0007669"/>
    <property type="project" value="TreeGrafter"/>
</dbReference>
<name>A0A0F7SFT9_PHARH</name>
<feature type="compositionally biased region" description="Low complexity" evidence="8">
    <location>
        <begin position="319"/>
        <end position="331"/>
    </location>
</feature>
<feature type="compositionally biased region" description="Acidic residues" evidence="8">
    <location>
        <begin position="594"/>
        <end position="607"/>
    </location>
</feature>
<feature type="region of interest" description="Disordered" evidence="8">
    <location>
        <begin position="159"/>
        <end position="236"/>
    </location>
</feature>
<feature type="compositionally biased region" description="Polar residues" evidence="8">
    <location>
        <begin position="1100"/>
        <end position="1109"/>
    </location>
</feature>
<dbReference type="GO" id="GO:0007163">
    <property type="term" value="P:establishment or maintenance of cell polarity"/>
    <property type="evidence" value="ECO:0007669"/>
    <property type="project" value="TreeGrafter"/>
</dbReference>
<dbReference type="Pfam" id="PF01753">
    <property type="entry name" value="zf-MYND"/>
    <property type="match status" value="1"/>
</dbReference>
<dbReference type="SUPFAM" id="SSF144232">
    <property type="entry name" value="HIT/MYND zinc finger-like"/>
    <property type="match status" value="1"/>
</dbReference>
<feature type="region of interest" description="Disordered" evidence="8">
    <location>
        <begin position="1262"/>
        <end position="1335"/>
    </location>
</feature>
<keyword evidence="3" id="KW-0963">Cytoplasm</keyword>
<keyword evidence="5 7" id="KW-0863">Zinc-finger</keyword>
<sequence>MRDSNHTFPTQNRACVCITSALYDRRALDTTSALPLLNSLTHLTYLTSTSPRIREILTLDGGLERLLHILRNSSIPRPLPPPPDLYGLSLHPAIPASTGLLSPDRAIAYRFSLAFQCVSNIGVRGSEAIRTRVVQAGVLDIVAQVLEIWLKSKGMSIEAGSSGTGAPAGSHVSSRRKPVIPPSSTTTNNNTTTSGLFESGHESRVARGTTDTASVPNASSSLTTAPTAGRTLDMAPSRYHTHSLQTSLITTSEQDLSSRAHHPRPSHHHHHHHHHHPTQVNQHVAPGDRQPSALTAPTSLYGASRSDHDLSNPIQPVASSSSYPSGATSMSMPSSFTNSGDEETSDVNEGESSGASPTTYAAVDSETGREDLEESEIMDVEMAFQLAVSDEETARLTAIASAALQRFSGDISFRAPVPGPGTISPMGEPSGSDNLAFRRSDQQVETESPTPRIFQGTLLPSGMTVEPIVGSISADSSRRPSPTRSLSNSANTSADSSPSIPSAATVIPIEPAGRVTTARHNTLRAPTRPPFNNQHSDVSSAGGSNVSTPMGTPTGTANRERSDTLIGRPTLAPRRRNRRERVATPGNESGTTGGEEEDADEADEGELVGDGAGARPIGQTGIDGAVGGAGAALEVGIVQEEDGATDIESGLVDGDMLNQNVDLQMGAPPGAPGAVTPRTAAEMTPRQPFLPMTDPQVGVGAAGVPGGNVGGATPLVRPTQALGGPHGGTLLGGVNLNPPGVSLAGSPIQNTIGGAQNMPGMTAPAVVALATAQATQRTLRDLSMETGPSTGSNEHCYRDDDVLLSLQLLAYLSKYPHVRQAFHRPREPFHANLSLKLAPGEAPLPMRPPLSFTPNIFSLVERFTFKPSATDPNTPILPEEIVYWAGVIMRNACRKDEGRGGIRQCANMSCGKWESSPRQFAKCRRCRKAKYCSKECQSKAWSEGHRFWCSQRGETGDRADPSQESSDPVSSRGDRHQGTIPPPPVQYHHPALHHQHAGGPEASPTVGLVHPRPPAHTRTRTRTNTNPTITLPSLRIPARTQGMDVDVDTAEADADIDPRTMPVPPTPRPQPIGRTDGPSLPGGHPSVPFARARTDGLDSPLSTSEPGNGSSTAASTTVPAAPTLSRFPLPQWGLDVAGGLFSRPEQPMRSSTLPADLGQRASHSSSSFVPPPTSTTAGSNQSSSSSNNPNINSRIRALPHITNASLTASSTSLFAHPANSTSNTGSVSNLSLTAASAGANSGSTSSTSAFSRAFHFVDRLGLGGNNPDRTSHVPGASADGVQGERGIEQTPFGQAPSAPQVHHRRLFFRGSNGPGGLGGELGGVSRTGHDSEMSG</sequence>
<evidence type="ECO:0000256" key="3">
    <source>
        <dbReference type="ARBA" id="ARBA00022490"/>
    </source>
</evidence>
<dbReference type="PANTHER" id="PTHR47442:SF1">
    <property type="entry name" value="MYND-TYPE ZINC FINGER PROTEIN MUB1"/>
    <property type="match status" value="1"/>
</dbReference>
<comment type="subcellular location">
    <subcellularLocation>
        <location evidence="1">Cytoplasm</location>
    </subcellularLocation>
</comment>
<proteinExistence type="inferred from homology"/>
<dbReference type="PANTHER" id="PTHR47442">
    <property type="entry name" value="MYND-TYPE ZINC FINGER PROTEIN MUB1"/>
    <property type="match status" value="1"/>
</dbReference>
<feature type="compositionally biased region" description="Acidic residues" evidence="8">
    <location>
        <begin position="340"/>
        <end position="349"/>
    </location>
</feature>
<dbReference type="EMBL" id="LN483144">
    <property type="protein sequence ID" value="CDZ96538.1"/>
    <property type="molecule type" value="Genomic_DNA"/>
</dbReference>
<feature type="compositionally biased region" description="Low complexity" evidence="8">
    <location>
        <begin position="1162"/>
        <end position="1193"/>
    </location>
</feature>
<keyword evidence="6" id="KW-0862">Zinc</keyword>
<evidence type="ECO:0000256" key="5">
    <source>
        <dbReference type="ARBA" id="ARBA00022771"/>
    </source>
</evidence>
<evidence type="ECO:0000256" key="4">
    <source>
        <dbReference type="ARBA" id="ARBA00022723"/>
    </source>
</evidence>
<accession>A0A0F7SFT9</accession>
<feature type="compositionally biased region" description="Gly residues" evidence="8">
    <location>
        <begin position="1312"/>
        <end position="1322"/>
    </location>
</feature>
<dbReference type="PROSITE" id="PS50865">
    <property type="entry name" value="ZF_MYND_2"/>
    <property type="match status" value="1"/>
</dbReference>
<feature type="compositionally biased region" description="Low complexity" evidence="8">
    <location>
        <begin position="159"/>
        <end position="170"/>
    </location>
</feature>
<feature type="compositionally biased region" description="Low complexity" evidence="8">
    <location>
        <begin position="473"/>
        <end position="504"/>
    </location>
</feature>
<evidence type="ECO:0000256" key="1">
    <source>
        <dbReference type="ARBA" id="ARBA00004496"/>
    </source>
</evidence>
<reference evidence="10" key="1">
    <citation type="submission" date="2014-08" db="EMBL/GenBank/DDBJ databases">
        <authorList>
            <person name="Sharma Rahul"/>
            <person name="Thines Marco"/>
        </authorList>
    </citation>
    <scope>NUCLEOTIDE SEQUENCE</scope>
</reference>
<feature type="compositionally biased region" description="Pro residues" evidence="8">
    <location>
        <begin position="1061"/>
        <end position="1070"/>
    </location>
</feature>
<protein>
    <submittedName>
        <fullName evidence="10">Zinc finger, MYND-type</fullName>
    </submittedName>
</protein>
<evidence type="ECO:0000256" key="2">
    <source>
        <dbReference type="ARBA" id="ARBA00010655"/>
    </source>
</evidence>
<keyword evidence="4" id="KW-0479">Metal-binding</keyword>
<comment type="similarity">
    <text evidence="2">Belongs to the MUB1/samB family.</text>
</comment>
<feature type="compositionally biased region" description="Basic residues" evidence="8">
    <location>
        <begin position="259"/>
        <end position="277"/>
    </location>
</feature>
<feature type="region of interest" description="Disordered" evidence="8">
    <location>
        <begin position="415"/>
        <end position="621"/>
    </location>
</feature>
<dbReference type="GO" id="GO:0005737">
    <property type="term" value="C:cytoplasm"/>
    <property type="evidence" value="ECO:0007669"/>
    <property type="project" value="UniProtKB-SubCell"/>
</dbReference>
<dbReference type="InterPro" id="IPR051664">
    <property type="entry name" value="MYND-type_zinc_finger"/>
</dbReference>
<feature type="region of interest" description="Disordered" evidence="8">
    <location>
        <begin position="953"/>
        <end position="1030"/>
    </location>
</feature>